<evidence type="ECO:0000256" key="1">
    <source>
        <dbReference type="ARBA" id="ARBA00022605"/>
    </source>
</evidence>
<keyword evidence="9" id="KW-1185">Reference proteome</keyword>
<dbReference type="SUPFAM" id="SSF53639">
    <property type="entry name" value="AraD/HMP-PK domain-like"/>
    <property type="match status" value="1"/>
</dbReference>
<accession>D3DI86</accession>
<comment type="cofactor">
    <cofactor evidence="6">
        <name>Zn(2+)</name>
        <dbReference type="ChEBI" id="CHEBI:29105"/>
    </cofactor>
    <text evidence="6">Binds 1 zinc ion per subunit.</text>
</comment>
<dbReference type="InterPro" id="IPR036409">
    <property type="entry name" value="Aldolase_II/adducin_N_sf"/>
</dbReference>
<name>D3DI86_HYDTT</name>
<organism evidence="8 9">
    <name type="scientific">Hydrogenobacter thermophilus (strain DSM 6534 / IAM 12695 / TK-6)</name>
    <dbReference type="NCBI Taxonomy" id="608538"/>
    <lineage>
        <taxon>Bacteria</taxon>
        <taxon>Pseudomonadati</taxon>
        <taxon>Aquificota</taxon>
        <taxon>Aquificia</taxon>
        <taxon>Aquificales</taxon>
        <taxon>Aquificaceae</taxon>
        <taxon>Hydrogenobacter</taxon>
    </lineage>
</organism>
<evidence type="ECO:0000259" key="7">
    <source>
        <dbReference type="SMART" id="SM01007"/>
    </source>
</evidence>
<dbReference type="GO" id="GO:0008270">
    <property type="term" value="F:zinc ion binding"/>
    <property type="evidence" value="ECO:0007669"/>
    <property type="project" value="UniProtKB-UniRule"/>
</dbReference>
<dbReference type="SMART" id="SM01007">
    <property type="entry name" value="Aldolase_II"/>
    <property type="match status" value="1"/>
</dbReference>
<dbReference type="GO" id="GO:0019509">
    <property type="term" value="P:L-methionine salvage from methylthioadenosine"/>
    <property type="evidence" value="ECO:0007669"/>
    <property type="project" value="UniProtKB-UniRule"/>
</dbReference>
<dbReference type="GO" id="GO:0046570">
    <property type="term" value="F:methylthioribulose 1-phosphate dehydratase activity"/>
    <property type="evidence" value="ECO:0007669"/>
    <property type="project" value="UniProtKB-UniRule"/>
</dbReference>
<evidence type="ECO:0000256" key="4">
    <source>
        <dbReference type="ARBA" id="ARBA00023167"/>
    </source>
</evidence>
<protein>
    <recommendedName>
        <fullName evidence="6">Methylthioribulose-1-phosphate dehydratase</fullName>
        <shortName evidence="6">MTRu-1-P dehydratase</shortName>
        <ecNumber evidence="6">4.2.1.109</ecNumber>
    </recommendedName>
</protein>
<dbReference type="EMBL" id="AP011112">
    <property type="protein sequence ID" value="BAI69538.1"/>
    <property type="molecule type" value="Genomic_DNA"/>
</dbReference>
<sequence>MEALRELVEVIRDLYLRGWLPATSGNFSLRMDEDSVFITPSGKHKGKLTERDFALVDLEGNLKDGQKKPSAETLLHLTIYSMVPSAKCVMHVHSPNATVISRLVNDKIPLKGYELLKAFGLDTHEGEVVIPIFENSQDMPFLARKLKDYLFEHPDTVGFLLKSHGVYIWGEQVSQALMRLEALEFLFECELKLAIISGK</sequence>
<feature type="binding site" evidence="6">
    <location>
        <position position="91"/>
    </location>
    <ligand>
        <name>Zn(2+)</name>
        <dbReference type="ChEBI" id="CHEBI:29105"/>
    </ligand>
</feature>
<evidence type="ECO:0000313" key="9">
    <source>
        <dbReference type="Proteomes" id="UP000002574"/>
    </source>
</evidence>
<dbReference type="OrthoDB" id="9805559at2"/>
<dbReference type="EC" id="4.2.1.109" evidence="6"/>
<dbReference type="KEGG" id="hte:Hydth_1073"/>
<dbReference type="STRING" id="608538.HTH_1080"/>
<dbReference type="NCBIfam" id="TIGR03328">
    <property type="entry name" value="salvage_mtnB"/>
    <property type="match status" value="1"/>
</dbReference>
<proteinExistence type="inferred from homology"/>
<feature type="domain" description="Class II aldolase/adducin N-terminal" evidence="7">
    <location>
        <begin position="5"/>
        <end position="191"/>
    </location>
</feature>
<dbReference type="AlphaFoldDB" id="D3DI86"/>
<comment type="pathway">
    <text evidence="6">Amino-acid biosynthesis; L-methionine biosynthesis via salvage pathway; L-methionine from S-methyl-5-thio-alpha-D-ribose 1-phosphate: step 2/6.</text>
</comment>
<dbReference type="HAMAP" id="MF_01677">
    <property type="entry name" value="Salvage_MtnB"/>
    <property type="match status" value="1"/>
</dbReference>
<gene>
    <name evidence="6" type="primary">mtnB</name>
    <name evidence="8" type="ordered locus">HTH_1080</name>
</gene>
<dbReference type="PATRIC" id="fig|608538.5.peg.1096"/>
<dbReference type="Proteomes" id="UP000002574">
    <property type="component" value="Chromosome"/>
</dbReference>
<keyword evidence="3 6" id="KW-0862">Zinc</keyword>
<dbReference type="GO" id="GO:0005737">
    <property type="term" value="C:cytoplasm"/>
    <property type="evidence" value="ECO:0007669"/>
    <property type="project" value="UniProtKB-UniRule"/>
</dbReference>
<dbReference type="InterPro" id="IPR001303">
    <property type="entry name" value="Aldolase_II/adducin_N"/>
</dbReference>
<evidence type="ECO:0000256" key="6">
    <source>
        <dbReference type="HAMAP-Rule" id="MF_01677"/>
    </source>
</evidence>
<dbReference type="eggNOG" id="COG0235">
    <property type="taxonomic scope" value="Bacteria"/>
</dbReference>
<dbReference type="Pfam" id="PF00596">
    <property type="entry name" value="Aldolase_II"/>
    <property type="match status" value="1"/>
</dbReference>
<dbReference type="RefSeq" id="WP_012963718.1">
    <property type="nucleotide sequence ID" value="NC_013799.1"/>
</dbReference>
<keyword evidence="4 6" id="KW-0486">Methionine biosynthesis</keyword>
<comment type="catalytic activity">
    <reaction evidence="6">
        <text>5-(methylsulfanyl)-D-ribulose 1-phosphate = 5-methylsulfanyl-2,3-dioxopentyl phosphate + H2O</text>
        <dbReference type="Rhea" id="RHEA:15549"/>
        <dbReference type="ChEBI" id="CHEBI:15377"/>
        <dbReference type="ChEBI" id="CHEBI:58548"/>
        <dbReference type="ChEBI" id="CHEBI:58828"/>
        <dbReference type="EC" id="4.2.1.109"/>
    </reaction>
</comment>
<evidence type="ECO:0000256" key="3">
    <source>
        <dbReference type="ARBA" id="ARBA00022833"/>
    </source>
</evidence>
<dbReference type="KEGG" id="hth:HTH_1080"/>
<comment type="similarity">
    <text evidence="6">Belongs to the aldolase class II family. MtnB subfamily.</text>
</comment>
<reference evidence="8 9" key="1">
    <citation type="journal article" date="2010" name="J. Bacteriol.">
        <title>Complete genome sequence of the thermophilic, obligately chemolithoautotrophic hydrogen-oxidizing bacterium Hydrogenobacter thermophilus TK-6.</title>
        <authorList>
            <person name="Arai H."/>
            <person name="Kanbe H."/>
            <person name="Ishii M."/>
            <person name="Igarashi Y."/>
        </authorList>
    </citation>
    <scope>NUCLEOTIDE SEQUENCE [LARGE SCALE GENOMIC DNA]</scope>
    <source>
        <strain evidence="9">DSM 6534 / IAM 12695 / TK-6</strain>
    </source>
</reference>
<evidence type="ECO:0000256" key="2">
    <source>
        <dbReference type="ARBA" id="ARBA00022723"/>
    </source>
</evidence>
<dbReference type="Gene3D" id="3.40.225.10">
    <property type="entry name" value="Class II aldolase/adducin N-terminal domain"/>
    <property type="match status" value="1"/>
</dbReference>
<keyword evidence="1 6" id="KW-0028">Amino-acid biosynthesis</keyword>
<comment type="function">
    <text evidence="6">Catalyzes the dehydration of methylthioribulose-1-phosphate (MTRu-1-P) into 2,3-diketo-5-methylthiopentyl-1-phosphate (DK-MTP-1-P).</text>
</comment>
<dbReference type="PANTHER" id="PTHR10640">
    <property type="entry name" value="METHYLTHIORIBULOSE-1-PHOSPHATE DEHYDRATASE"/>
    <property type="match status" value="1"/>
</dbReference>
<keyword evidence="5 6" id="KW-0456">Lyase</keyword>
<feature type="binding site" evidence="6">
    <location>
        <position position="93"/>
    </location>
    <ligand>
        <name>Zn(2+)</name>
        <dbReference type="ChEBI" id="CHEBI:29105"/>
    </ligand>
</feature>
<dbReference type="NCBIfam" id="NF006672">
    <property type="entry name" value="PRK09220.1"/>
    <property type="match status" value="1"/>
</dbReference>
<keyword evidence="2 6" id="KW-0479">Metal-binding</keyword>
<evidence type="ECO:0000313" key="8">
    <source>
        <dbReference type="EMBL" id="BAI69538.1"/>
    </source>
</evidence>
<dbReference type="InterPro" id="IPR017714">
    <property type="entry name" value="MethylthioRu-1-P_deHdtase_MtnB"/>
</dbReference>
<evidence type="ECO:0000256" key="5">
    <source>
        <dbReference type="ARBA" id="ARBA00023239"/>
    </source>
</evidence>
<dbReference type="UniPathway" id="UPA00904">
    <property type="reaction ID" value="UER00875"/>
</dbReference>
<dbReference type="PANTHER" id="PTHR10640:SF7">
    <property type="entry name" value="METHYLTHIORIBULOSE-1-PHOSPHATE DEHYDRATASE"/>
    <property type="match status" value="1"/>
</dbReference>